<dbReference type="SFLD" id="SFLDS00003">
    <property type="entry name" value="Haloacid_Dehalogenase"/>
    <property type="match status" value="1"/>
</dbReference>
<evidence type="ECO:0000313" key="1">
    <source>
        <dbReference type="EMBL" id="SDP95266.1"/>
    </source>
</evidence>
<organism evidence="1 2">
    <name type="scientific">Actinopolyspora xinjiangensis</name>
    <dbReference type="NCBI Taxonomy" id="405564"/>
    <lineage>
        <taxon>Bacteria</taxon>
        <taxon>Bacillati</taxon>
        <taxon>Actinomycetota</taxon>
        <taxon>Actinomycetes</taxon>
        <taxon>Actinopolysporales</taxon>
        <taxon>Actinopolysporaceae</taxon>
        <taxon>Actinopolyspora</taxon>
    </lineage>
</organism>
<dbReference type="Gene3D" id="3.40.50.1000">
    <property type="entry name" value="HAD superfamily/HAD-like"/>
    <property type="match status" value="1"/>
</dbReference>
<dbReference type="InterPro" id="IPR050155">
    <property type="entry name" value="HAD-like_hydrolase_sf"/>
</dbReference>
<dbReference type="SFLD" id="SFLDG01135">
    <property type="entry name" value="C1.5.6:_HAD__Beta-PGM__Phospha"/>
    <property type="match status" value="1"/>
</dbReference>
<dbReference type="SFLD" id="SFLDG01129">
    <property type="entry name" value="C1.5:_HAD__Beta-PGM__Phosphata"/>
    <property type="match status" value="1"/>
</dbReference>
<dbReference type="InterPro" id="IPR036412">
    <property type="entry name" value="HAD-like_sf"/>
</dbReference>
<dbReference type="PANTHER" id="PTHR43434">
    <property type="entry name" value="PHOSPHOGLYCOLATE PHOSPHATASE"/>
    <property type="match status" value="1"/>
</dbReference>
<dbReference type="Gene3D" id="1.10.150.240">
    <property type="entry name" value="Putative phosphatase, domain 2"/>
    <property type="match status" value="1"/>
</dbReference>
<dbReference type="GO" id="GO:0006281">
    <property type="term" value="P:DNA repair"/>
    <property type="evidence" value="ECO:0007669"/>
    <property type="project" value="TreeGrafter"/>
</dbReference>
<gene>
    <name evidence="1" type="ORF">SAMN04487905_11742</name>
</gene>
<dbReference type="SUPFAM" id="SSF56784">
    <property type="entry name" value="HAD-like"/>
    <property type="match status" value="1"/>
</dbReference>
<dbReference type="AlphaFoldDB" id="A0A1H0WYE4"/>
<dbReference type="PRINTS" id="PR00413">
    <property type="entry name" value="HADHALOGNASE"/>
</dbReference>
<dbReference type="NCBIfam" id="TIGR01549">
    <property type="entry name" value="HAD-SF-IA-v1"/>
    <property type="match status" value="1"/>
</dbReference>
<keyword evidence="2" id="KW-1185">Reference proteome</keyword>
<dbReference type="InterPro" id="IPR006439">
    <property type="entry name" value="HAD-SF_hydro_IA"/>
</dbReference>
<dbReference type="Pfam" id="PF13419">
    <property type="entry name" value="HAD_2"/>
    <property type="match status" value="1"/>
</dbReference>
<dbReference type="PANTHER" id="PTHR43434:SF1">
    <property type="entry name" value="PHOSPHOGLYCOLATE PHOSPHATASE"/>
    <property type="match status" value="1"/>
</dbReference>
<reference evidence="2" key="1">
    <citation type="submission" date="2016-10" db="EMBL/GenBank/DDBJ databases">
        <authorList>
            <person name="Varghese N."/>
            <person name="Submissions S."/>
        </authorList>
    </citation>
    <scope>NUCLEOTIDE SEQUENCE [LARGE SCALE GENOMIC DNA]</scope>
    <source>
        <strain evidence="2">DSM 46732</strain>
    </source>
</reference>
<dbReference type="OrthoDB" id="9793014at2"/>
<dbReference type="InterPro" id="IPR023214">
    <property type="entry name" value="HAD_sf"/>
</dbReference>
<dbReference type="NCBIfam" id="TIGR01509">
    <property type="entry name" value="HAD-SF-IA-v3"/>
    <property type="match status" value="1"/>
</dbReference>
<dbReference type="RefSeq" id="WP_092604385.1">
    <property type="nucleotide sequence ID" value="NZ_FNJR01000017.1"/>
</dbReference>
<sequence length="223" mass="23975">MTRAIVFDLDGTLADTPAAIAELLVEVAAEFGVTVTPEQAAKTVGRPLEESFGELLGKREEDSETESAVTRYRELFEQRVIGKKTELLYPSVVEGLRILRDSGAKLAVGTSKITPTAEALLSAMEIRDFFDVVVGHDKVSRGKPNPEMGQRSAYELGVPVQECVYVGDTVSDMQMAREAGMGAVAVTYGVAPRSELNKLNGVTCCDDFMAVVNACDTESAFVS</sequence>
<dbReference type="STRING" id="405564.SAMN04487905_11742"/>
<accession>A0A1H0WYE4</accession>
<proteinExistence type="predicted"/>
<protein>
    <submittedName>
        <fullName evidence="1">Phosphoglycolate phosphatase</fullName>
    </submittedName>
</protein>
<dbReference type="Proteomes" id="UP000199497">
    <property type="component" value="Unassembled WGS sequence"/>
</dbReference>
<dbReference type="InterPro" id="IPR041492">
    <property type="entry name" value="HAD_2"/>
</dbReference>
<dbReference type="InterPro" id="IPR023198">
    <property type="entry name" value="PGP-like_dom2"/>
</dbReference>
<dbReference type="EMBL" id="FNJR01000017">
    <property type="protein sequence ID" value="SDP95266.1"/>
    <property type="molecule type" value="Genomic_DNA"/>
</dbReference>
<dbReference type="GO" id="GO:0008967">
    <property type="term" value="F:phosphoglycolate phosphatase activity"/>
    <property type="evidence" value="ECO:0007669"/>
    <property type="project" value="TreeGrafter"/>
</dbReference>
<evidence type="ECO:0000313" key="2">
    <source>
        <dbReference type="Proteomes" id="UP000199497"/>
    </source>
</evidence>
<name>A0A1H0WYE4_9ACTN</name>